<feature type="domain" description="HTH tetR-type" evidence="5">
    <location>
        <begin position="4"/>
        <end position="64"/>
    </location>
</feature>
<evidence type="ECO:0000256" key="2">
    <source>
        <dbReference type="ARBA" id="ARBA00023125"/>
    </source>
</evidence>
<evidence type="ECO:0000313" key="7">
    <source>
        <dbReference type="Proteomes" id="UP000254869"/>
    </source>
</evidence>
<organism evidence="6 7">
    <name type="scientific">Nocardia pseudobrasiliensis</name>
    <dbReference type="NCBI Taxonomy" id="45979"/>
    <lineage>
        <taxon>Bacteria</taxon>
        <taxon>Bacillati</taxon>
        <taxon>Actinomycetota</taxon>
        <taxon>Actinomycetes</taxon>
        <taxon>Mycobacteriales</taxon>
        <taxon>Nocardiaceae</taxon>
        <taxon>Nocardia</taxon>
    </lineage>
</organism>
<dbReference type="PRINTS" id="PR00455">
    <property type="entry name" value="HTHTETR"/>
</dbReference>
<dbReference type="Gene3D" id="1.10.357.10">
    <property type="entry name" value="Tetracycline Repressor, domain 2"/>
    <property type="match status" value="1"/>
</dbReference>
<dbReference type="PROSITE" id="PS50977">
    <property type="entry name" value="HTH_TETR_2"/>
    <property type="match status" value="1"/>
</dbReference>
<dbReference type="Pfam" id="PF00440">
    <property type="entry name" value="TetR_N"/>
    <property type="match status" value="1"/>
</dbReference>
<dbReference type="GO" id="GO:0000976">
    <property type="term" value="F:transcription cis-regulatory region binding"/>
    <property type="evidence" value="ECO:0007669"/>
    <property type="project" value="TreeGrafter"/>
</dbReference>
<dbReference type="InterPro" id="IPR001647">
    <property type="entry name" value="HTH_TetR"/>
</dbReference>
<evidence type="ECO:0000259" key="5">
    <source>
        <dbReference type="PROSITE" id="PS50977"/>
    </source>
</evidence>
<keyword evidence="3" id="KW-0804">Transcription</keyword>
<reference evidence="6 7" key="1">
    <citation type="submission" date="2018-07" db="EMBL/GenBank/DDBJ databases">
        <title>Genomic Encyclopedia of Type Strains, Phase IV (KMG-IV): sequencing the most valuable type-strain genomes for metagenomic binning, comparative biology and taxonomic classification.</title>
        <authorList>
            <person name="Goeker M."/>
        </authorList>
    </citation>
    <scope>NUCLEOTIDE SEQUENCE [LARGE SCALE GENOMIC DNA]</scope>
    <source>
        <strain evidence="6 7">DSM 44290</strain>
    </source>
</reference>
<dbReference type="PANTHER" id="PTHR30055">
    <property type="entry name" value="HTH-TYPE TRANSCRIPTIONAL REGULATOR RUTR"/>
    <property type="match status" value="1"/>
</dbReference>
<evidence type="ECO:0000256" key="1">
    <source>
        <dbReference type="ARBA" id="ARBA00023015"/>
    </source>
</evidence>
<sequence length="194" mass="21238">MYAALTKTAILDAARKLFVEKGFDSTSVDDIARESQLSKGAVYHHFQDKQQVFAEVYLAAEKVVIGAVAESAIAPDLEPWDRAEVAARTAIQRYAADADTRSLLRQVTGVLGVERTRELDSEVALPLIRGLLDELSRLGLLRPVDLDTTAQMVFRLLAEASLAIALAQDPETASHDVELVMLSMFRGLRADTPD</sequence>
<dbReference type="Pfam" id="PF21351">
    <property type="entry name" value="TetR_C_41"/>
    <property type="match status" value="1"/>
</dbReference>
<dbReference type="AlphaFoldDB" id="A0A370IBN6"/>
<proteinExistence type="predicted"/>
<dbReference type="FunFam" id="1.10.10.60:FF:000141">
    <property type="entry name" value="TetR family transcriptional regulator"/>
    <property type="match status" value="1"/>
</dbReference>
<dbReference type="EMBL" id="QQBC01000002">
    <property type="protein sequence ID" value="RDI68136.1"/>
    <property type="molecule type" value="Genomic_DNA"/>
</dbReference>
<dbReference type="PROSITE" id="PS01081">
    <property type="entry name" value="HTH_TETR_1"/>
    <property type="match status" value="1"/>
</dbReference>
<feature type="DNA-binding region" description="H-T-H motif" evidence="4">
    <location>
        <begin position="27"/>
        <end position="46"/>
    </location>
</feature>
<dbReference type="GO" id="GO:0045892">
    <property type="term" value="P:negative regulation of DNA-templated transcription"/>
    <property type="evidence" value="ECO:0007669"/>
    <property type="project" value="UniProtKB-ARBA"/>
</dbReference>
<protein>
    <submittedName>
        <fullName evidence="6">TetR family transcriptional regulator</fullName>
    </submittedName>
</protein>
<dbReference type="InterPro" id="IPR049484">
    <property type="entry name" value="Rv0078-like_C"/>
</dbReference>
<dbReference type="SUPFAM" id="SSF46689">
    <property type="entry name" value="Homeodomain-like"/>
    <property type="match status" value="1"/>
</dbReference>
<keyword evidence="1" id="KW-0805">Transcription regulation</keyword>
<name>A0A370IBN6_9NOCA</name>
<dbReference type="InterPro" id="IPR023772">
    <property type="entry name" value="DNA-bd_HTH_TetR-type_CS"/>
</dbReference>
<evidence type="ECO:0000313" key="6">
    <source>
        <dbReference type="EMBL" id="RDI68136.1"/>
    </source>
</evidence>
<dbReference type="STRING" id="1210086.GCA_001613105_01113"/>
<dbReference type="PANTHER" id="PTHR30055:SF234">
    <property type="entry name" value="HTH-TYPE TRANSCRIPTIONAL REGULATOR BETI"/>
    <property type="match status" value="1"/>
</dbReference>
<dbReference type="InterPro" id="IPR050109">
    <property type="entry name" value="HTH-type_TetR-like_transc_reg"/>
</dbReference>
<evidence type="ECO:0000256" key="4">
    <source>
        <dbReference type="PROSITE-ProRule" id="PRU00335"/>
    </source>
</evidence>
<gene>
    <name evidence="6" type="ORF">DFR76_102537</name>
</gene>
<keyword evidence="7" id="KW-1185">Reference proteome</keyword>
<accession>A0A370IBN6</accession>
<evidence type="ECO:0000256" key="3">
    <source>
        <dbReference type="ARBA" id="ARBA00023163"/>
    </source>
</evidence>
<keyword evidence="2 4" id="KW-0238">DNA-binding</keyword>
<comment type="caution">
    <text evidence="6">The sequence shown here is derived from an EMBL/GenBank/DDBJ whole genome shotgun (WGS) entry which is preliminary data.</text>
</comment>
<dbReference type="GO" id="GO:0003700">
    <property type="term" value="F:DNA-binding transcription factor activity"/>
    <property type="evidence" value="ECO:0007669"/>
    <property type="project" value="TreeGrafter"/>
</dbReference>
<dbReference type="Proteomes" id="UP000254869">
    <property type="component" value="Unassembled WGS sequence"/>
</dbReference>
<dbReference type="InterPro" id="IPR009057">
    <property type="entry name" value="Homeodomain-like_sf"/>
</dbReference>